<proteinExistence type="predicted"/>
<comment type="caution">
    <text evidence="3">The sequence shown here is derived from an EMBL/GenBank/DDBJ whole genome shotgun (WGS) entry which is preliminary data.</text>
</comment>
<feature type="compositionally biased region" description="Polar residues" evidence="1">
    <location>
        <begin position="288"/>
        <end position="299"/>
    </location>
</feature>
<dbReference type="PROSITE" id="PS50211">
    <property type="entry name" value="DENN"/>
    <property type="match status" value="1"/>
</dbReference>
<reference evidence="3" key="1">
    <citation type="submission" date="2023-02" db="EMBL/GenBank/DDBJ databases">
        <title>Identification and recombinant expression of a fungal hydrolase from Papiliotrema laurentii that hydrolyzes apple cutin and clears colloidal polyester polyurethane.</title>
        <authorList>
            <consortium name="DOE Joint Genome Institute"/>
            <person name="Roman V.A."/>
            <person name="Bojanowski C."/>
            <person name="Crable B.R."/>
            <person name="Wagner D.N."/>
            <person name="Hung C.S."/>
            <person name="Nadeau L.J."/>
            <person name="Schratz L."/>
            <person name="Haridas S."/>
            <person name="Pangilinan J."/>
            <person name="Lipzen A."/>
            <person name="Na H."/>
            <person name="Yan M."/>
            <person name="Ng V."/>
            <person name="Grigoriev I.V."/>
            <person name="Spatafora J.W."/>
            <person name="Barlow D."/>
            <person name="Biffinger J."/>
            <person name="Kelley-Loughnane N."/>
            <person name="Varaljay V.A."/>
            <person name="Crookes-Goodson W.J."/>
        </authorList>
    </citation>
    <scope>NUCLEOTIDE SEQUENCE</scope>
    <source>
        <strain evidence="3">5307AH</strain>
    </source>
</reference>
<organism evidence="3 4">
    <name type="scientific">Papiliotrema laurentii</name>
    <name type="common">Cryptococcus laurentii</name>
    <dbReference type="NCBI Taxonomy" id="5418"/>
    <lineage>
        <taxon>Eukaryota</taxon>
        <taxon>Fungi</taxon>
        <taxon>Dikarya</taxon>
        <taxon>Basidiomycota</taxon>
        <taxon>Agaricomycotina</taxon>
        <taxon>Tremellomycetes</taxon>
        <taxon>Tremellales</taxon>
        <taxon>Rhynchogastremaceae</taxon>
        <taxon>Papiliotrema</taxon>
    </lineage>
</organism>
<dbReference type="PANTHER" id="PTHR28245">
    <property type="entry name" value="ARF3-INTERACTING PROTEIN 1"/>
    <property type="match status" value="1"/>
</dbReference>
<evidence type="ECO:0000259" key="2">
    <source>
        <dbReference type="PROSITE" id="PS50211"/>
    </source>
</evidence>
<feature type="compositionally biased region" description="Basic and acidic residues" evidence="1">
    <location>
        <begin position="300"/>
        <end position="312"/>
    </location>
</feature>
<sequence>MSSNATPGPSTHARQGSRGSQQPPQTPSSRSHRTTASNDRDFESNFTRDAYSHGETTGRVEGEEAVQYVLLAEFDIDAGATLAHQYPYPTGTEEHRLAELMLPDGAHLRTEDWTVFYLGQTPSSAINPVFTHETPPASADKRESITSSTLSHTNDPRVSATKRGVSGAGLLYVLNCVRQKEDKSMRRGAMVKALAVCSPNPYIQIYKPLLLLAMEEYFVTGSVDTLAKLYDCTNAISTYGMPRFTRSEKILLRQSEQRDVLAERYLEATGVQSSSNQELSEDLEEKGSASSHQIRGSSKSSRDSHHTAESITRDLTQTSSQAHAPSPIPKDPRKRPRVPRDTHIFETEAQFAHVTVPIRIPMTVFDEDVGDYSLIEFFRAFSQDATPFSPPFHPHLHTNGANTHPIILILNAMLTHKRVVFLGNQMPANVVARIVLAACAFSTGSGQILSGVTESAFPYANLASLDILEQFSGYVAGVTNPRFGDLTSTWDVLCDAETGKVTVSKDLRNGSMGTLKSGRSSESSLNNSFVKVDEGFEATPPGSKPSVSARSDCVDNQFVEDVLSAMASHYGESHVRLRVNEYLARFVKLASYQECARDGSTKIGYHSRPYQEGRLGSGIVWPDEATKTREIRVNGSRIEAWRKTRSYKLCQRDWARHLKNTAFDFDVSYQISRLRLGKNMSDSEAEAIFSTLANSVRSYEQVIELLTHLPAFQGGLIPIANGLLHRYPGIREAAADILLSLQQYPVGRQAVSSMNYFHRKAFLHLLERRDKVEESQRGHDQRIQVQEYQGAGRSIGGSSAHTLQGGSPGPVRTV</sequence>
<dbReference type="PANTHER" id="PTHR28245:SF1">
    <property type="entry name" value="ARF3-INTERACTING PROTEIN 1"/>
    <property type="match status" value="1"/>
</dbReference>
<dbReference type="AlphaFoldDB" id="A0AAD9FSR6"/>
<dbReference type="EMBL" id="JAODAN010000003">
    <property type="protein sequence ID" value="KAK1925560.1"/>
    <property type="molecule type" value="Genomic_DNA"/>
</dbReference>
<feature type="compositionally biased region" description="Polar residues" evidence="1">
    <location>
        <begin position="313"/>
        <end position="323"/>
    </location>
</feature>
<feature type="domain" description="UDENN" evidence="2">
    <location>
        <begin position="67"/>
        <end position="632"/>
    </location>
</feature>
<dbReference type="GO" id="GO:0051666">
    <property type="term" value="P:actin cortical patch localization"/>
    <property type="evidence" value="ECO:0007669"/>
    <property type="project" value="TreeGrafter"/>
</dbReference>
<feature type="compositionally biased region" description="Polar residues" evidence="1">
    <location>
        <begin position="1"/>
        <end position="13"/>
    </location>
</feature>
<protein>
    <submittedName>
        <fullName evidence="3">Docking domain of Afi1 for Arf3 in vesicle trafficking-domain-containing protein</fullName>
    </submittedName>
</protein>
<dbReference type="Proteomes" id="UP001182556">
    <property type="component" value="Unassembled WGS sequence"/>
</dbReference>
<feature type="compositionally biased region" description="Low complexity" evidence="1">
    <location>
        <begin position="14"/>
        <end position="29"/>
    </location>
</feature>
<feature type="compositionally biased region" description="Polar residues" evidence="1">
    <location>
        <begin position="796"/>
        <end position="805"/>
    </location>
</feature>
<dbReference type="InterPro" id="IPR012860">
    <property type="entry name" value="Afi1_N"/>
</dbReference>
<evidence type="ECO:0000313" key="4">
    <source>
        <dbReference type="Proteomes" id="UP001182556"/>
    </source>
</evidence>
<dbReference type="InterPro" id="IPR037516">
    <property type="entry name" value="Tripartite_DENN"/>
</dbReference>
<feature type="region of interest" description="Disordered" evidence="1">
    <location>
        <begin position="134"/>
        <end position="159"/>
    </location>
</feature>
<feature type="region of interest" description="Disordered" evidence="1">
    <location>
        <begin position="792"/>
        <end position="814"/>
    </location>
</feature>
<accession>A0AAD9FSR6</accession>
<dbReference type="InterPro" id="IPR052809">
    <property type="entry name" value="Actin_polarity_regulatory"/>
</dbReference>
<keyword evidence="4" id="KW-1185">Reference proteome</keyword>
<gene>
    <name evidence="3" type="ORF">DB88DRAFT_436502</name>
</gene>
<evidence type="ECO:0000256" key="1">
    <source>
        <dbReference type="SAM" id="MobiDB-lite"/>
    </source>
</evidence>
<dbReference type="Pfam" id="PF08616">
    <property type="entry name" value="SPA"/>
    <property type="match status" value="1"/>
</dbReference>
<dbReference type="Pfam" id="PF07792">
    <property type="entry name" value="Afi1"/>
    <property type="match status" value="1"/>
</dbReference>
<feature type="region of interest" description="Disordered" evidence="1">
    <location>
        <begin position="1"/>
        <end position="46"/>
    </location>
</feature>
<feature type="region of interest" description="Disordered" evidence="1">
    <location>
        <begin position="271"/>
        <end position="338"/>
    </location>
</feature>
<evidence type="ECO:0000313" key="3">
    <source>
        <dbReference type="EMBL" id="KAK1925560.1"/>
    </source>
</evidence>
<name>A0AAD9FSR6_PAPLA</name>
<dbReference type="GO" id="GO:0005886">
    <property type="term" value="C:plasma membrane"/>
    <property type="evidence" value="ECO:0007669"/>
    <property type="project" value="TreeGrafter"/>
</dbReference>